<dbReference type="GO" id="GO:0008270">
    <property type="term" value="F:zinc ion binding"/>
    <property type="evidence" value="ECO:0007669"/>
    <property type="project" value="UniProtKB-KW"/>
</dbReference>
<dbReference type="Gene3D" id="3.30.40.10">
    <property type="entry name" value="Zinc/RING finger domain, C3HC4 (zinc finger)"/>
    <property type="match status" value="1"/>
</dbReference>
<dbReference type="RefSeq" id="XP_011680115.1">
    <property type="nucleotide sequence ID" value="XM_011681813.2"/>
</dbReference>
<keyword evidence="4 9" id="KW-0863">Zinc-finger</keyword>
<keyword evidence="7" id="KW-0804">Transcription</keyword>
<dbReference type="SUPFAM" id="SSF57903">
    <property type="entry name" value="FYVE/PHD zinc finger"/>
    <property type="match status" value="2"/>
</dbReference>
<feature type="domain" description="PHD-type" evidence="11">
    <location>
        <begin position="327"/>
        <end position="376"/>
    </location>
</feature>
<dbReference type="Proteomes" id="UP000007110">
    <property type="component" value="Unassembled WGS sequence"/>
</dbReference>
<sequence length="376" mass="41853">MSTQSNPVYIGSRKSGTDVEQFYKEALENASNFNSRMMSERKLRLPFLDSQTGVAQNNCFLWFQKRHRAQGQERGQLYTYPSRRWRKKRKNHQPVPVEIADSRILAEALGADLSDYSGEVPVETAINPEHDPTHSYGGITIHPVHQESEDILRHLEAVDVFPDAGEIDRPGSESDEDYEVSARKKKQKKGRGTGGGGGRRSRGGGGGGDVCKKRYKNRQGLSYHTQHTHQAELETSMEENDSQPSPLEPVADPLGEVSKSSKGGGGPETNNYCDFCLGDATENKKTQTPEDLISCSDCGRSGHPTCLQFTDTMIQKVKGYRWQCIECKSCGLCGTSDNDDQLLFCDDCDRGYHMYCLNPPMQAPPEGSWICDLCKV</sequence>
<dbReference type="CDD" id="cd15619">
    <property type="entry name" value="PHD1_d4"/>
    <property type="match status" value="1"/>
</dbReference>
<dbReference type="InterPro" id="IPR019787">
    <property type="entry name" value="Znf_PHD-finger"/>
</dbReference>
<organism evidence="12 13">
    <name type="scientific">Strongylocentrotus purpuratus</name>
    <name type="common">Purple sea urchin</name>
    <dbReference type="NCBI Taxonomy" id="7668"/>
    <lineage>
        <taxon>Eukaryota</taxon>
        <taxon>Metazoa</taxon>
        <taxon>Echinodermata</taxon>
        <taxon>Eleutherozoa</taxon>
        <taxon>Echinozoa</taxon>
        <taxon>Echinoidea</taxon>
        <taxon>Euechinoidea</taxon>
        <taxon>Echinacea</taxon>
        <taxon>Camarodonta</taxon>
        <taxon>Echinidea</taxon>
        <taxon>Strongylocentrotidae</taxon>
        <taxon>Strongylocentrotus</taxon>
    </lineage>
</organism>
<evidence type="ECO:0000256" key="7">
    <source>
        <dbReference type="ARBA" id="ARBA00023163"/>
    </source>
</evidence>
<evidence type="ECO:0000259" key="11">
    <source>
        <dbReference type="PROSITE" id="PS50016"/>
    </source>
</evidence>
<protein>
    <recommendedName>
        <fullName evidence="11">PHD-type domain-containing protein</fullName>
    </recommendedName>
</protein>
<feature type="region of interest" description="Disordered" evidence="10">
    <location>
        <begin position="164"/>
        <end position="266"/>
    </location>
</feature>
<keyword evidence="3" id="KW-0677">Repeat</keyword>
<dbReference type="InterPro" id="IPR025750">
    <property type="entry name" value="DPF1-3_N"/>
</dbReference>
<keyword evidence="5" id="KW-0862">Zinc</keyword>
<evidence type="ECO:0000256" key="2">
    <source>
        <dbReference type="ARBA" id="ARBA00022723"/>
    </source>
</evidence>
<proteinExistence type="predicted"/>
<dbReference type="CDD" id="cd15530">
    <property type="entry name" value="PHD2_d4"/>
    <property type="match status" value="1"/>
</dbReference>
<dbReference type="Pfam" id="PF14051">
    <property type="entry name" value="DPF1-3_N"/>
    <property type="match status" value="1"/>
</dbReference>
<dbReference type="PANTHER" id="PTHR45888">
    <property type="entry name" value="HL01030P-RELATED"/>
    <property type="match status" value="1"/>
</dbReference>
<dbReference type="EnsemblMetazoa" id="XM_011681813">
    <property type="protein sequence ID" value="XP_011680115"/>
    <property type="gene ID" value="LOC583658"/>
</dbReference>
<accession>A0A7M7LTU0</accession>
<dbReference type="InterPro" id="IPR013083">
    <property type="entry name" value="Znf_RING/FYVE/PHD"/>
</dbReference>
<keyword evidence="2" id="KW-0479">Metal-binding</keyword>
<feature type="compositionally biased region" description="Gly residues" evidence="10">
    <location>
        <begin position="192"/>
        <end position="209"/>
    </location>
</feature>
<keyword evidence="6" id="KW-0805">Transcription regulation</keyword>
<evidence type="ECO:0000256" key="10">
    <source>
        <dbReference type="SAM" id="MobiDB-lite"/>
    </source>
</evidence>
<feature type="domain" description="PHD-type" evidence="11">
    <location>
        <begin position="270"/>
        <end position="330"/>
    </location>
</feature>
<reference evidence="13" key="1">
    <citation type="submission" date="2015-02" db="EMBL/GenBank/DDBJ databases">
        <title>Genome sequencing for Strongylocentrotus purpuratus.</title>
        <authorList>
            <person name="Murali S."/>
            <person name="Liu Y."/>
            <person name="Vee V."/>
            <person name="English A."/>
            <person name="Wang M."/>
            <person name="Skinner E."/>
            <person name="Han Y."/>
            <person name="Muzny D.M."/>
            <person name="Worley K.C."/>
            <person name="Gibbs R.A."/>
        </authorList>
    </citation>
    <scope>NUCLEOTIDE SEQUENCE</scope>
</reference>
<dbReference type="PROSITE" id="PS50016">
    <property type="entry name" value="ZF_PHD_2"/>
    <property type="match status" value="2"/>
</dbReference>
<evidence type="ECO:0000313" key="13">
    <source>
        <dbReference type="Proteomes" id="UP000007110"/>
    </source>
</evidence>
<evidence type="ECO:0000256" key="1">
    <source>
        <dbReference type="ARBA" id="ARBA00004123"/>
    </source>
</evidence>
<evidence type="ECO:0000313" key="12">
    <source>
        <dbReference type="EnsemblMetazoa" id="XP_011680115"/>
    </source>
</evidence>
<keyword evidence="13" id="KW-1185">Reference proteome</keyword>
<comment type="subcellular location">
    <subcellularLocation>
        <location evidence="1">Nucleus</location>
    </subcellularLocation>
</comment>
<name>A0A7M7LTU0_STRPU</name>
<keyword evidence="8" id="KW-0539">Nucleus</keyword>
<evidence type="ECO:0000256" key="5">
    <source>
        <dbReference type="ARBA" id="ARBA00022833"/>
    </source>
</evidence>
<evidence type="ECO:0000256" key="3">
    <source>
        <dbReference type="ARBA" id="ARBA00022737"/>
    </source>
</evidence>
<dbReference type="SMART" id="SM00249">
    <property type="entry name" value="PHD"/>
    <property type="match status" value="2"/>
</dbReference>
<reference evidence="12" key="2">
    <citation type="submission" date="2021-01" db="UniProtKB">
        <authorList>
            <consortium name="EnsemblMetazoa"/>
        </authorList>
    </citation>
    <scope>IDENTIFICATION</scope>
</reference>
<evidence type="ECO:0000256" key="8">
    <source>
        <dbReference type="ARBA" id="ARBA00023242"/>
    </source>
</evidence>
<evidence type="ECO:0000256" key="9">
    <source>
        <dbReference type="PROSITE-ProRule" id="PRU00146"/>
    </source>
</evidence>
<evidence type="ECO:0000256" key="6">
    <source>
        <dbReference type="ARBA" id="ARBA00023015"/>
    </source>
</evidence>
<dbReference type="Pfam" id="PF00628">
    <property type="entry name" value="PHD"/>
    <property type="match status" value="2"/>
</dbReference>
<dbReference type="GO" id="GO:0005634">
    <property type="term" value="C:nucleus"/>
    <property type="evidence" value="ECO:0007669"/>
    <property type="project" value="UniProtKB-SubCell"/>
</dbReference>
<dbReference type="FunFam" id="3.30.40.10:FF:000005">
    <property type="entry name" value="zinc finger protein isoform X1"/>
    <property type="match status" value="1"/>
</dbReference>
<dbReference type="InterPro" id="IPR011011">
    <property type="entry name" value="Znf_FYVE_PHD"/>
</dbReference>
<dbReference type="PANTHER" id="PTHR45888:SF5">
    <property type="entry name" value="D4, ISOFORM A"/>
    <property type="match status" value="1"/>
</dbReference>
<dbReference type="OrthoDB" id="1903104at2759"/>
<dbReference type="InterPro" id="IPR001965">
    <property type="entry name" value="Znf_PHD"/>
</dbReference>
<dbReference type="AlphaFoldDB" id="A0A7M7LTU0"/>
<evidence type="ECO:0000256" key="4">
    <source>
        <dbReference type="ARBA" id="ARBA00022771"/>
    </source>
</evidence>
<dbReference type="GeneID" id="583658"/>